<feature type="compositionally biased region" description="Low complexity" evidence="1">
    <location>
        <begin position="485"/>
        <end position="499"/>
    </location>
</feature>
<feature type="domain" description="Polysaccharide biosynthesis" evidence="2">
    <location>
        <begin position="1327"/>
        <end position="1451"/>
    </location>
</feature>
<feature type="compositionally biased region" description="Basic and acidic residues" evidence="1">
    <location>
        <begin position="912"/>
        <end position="922"/>
    </location>
</feature>
<dbReference type="InterPro" id="IPR008476">
    <property type="entry name" value="PBDC1_metazoa/fungi"/>
</dbReference>
<dbReference type="InterPro" id="IPR023139">
    <property type="entry name" value="PBDC1-like_dom_sf"/>
</dbReference>
<dbReference type="PANTHER" id="PTHR13410">
    <property type="entry name" value="PROTEIN PBDC1"/>
    <property type="match status" value="1"/>
</dbReference>
<feature type="region of interest" description="Disordered" evidence="1">
    <location>
        <begin position="270"/>
        <end position="453"/>
    </location>
</feature>
<comment type="caution">
    <text evidence="3">The sequence shown here is derived from an EMBL/GenBank/DDBJ whole genome shotgun (WGS) entry which is preliminary data.</text>
</comment>
<feature type="compositionally biased region" description="Basic residues" evidence="1">
    <location>
        <begin position="1057"/>
        <end position="1066"/>
    </location>
</feature>
<feature type="region of interest" description="Disordered" evidence="1">
    <location>
        <begin position="571"/>
        <end position="848"/>
    </location>
</feature>
<proteinExistence type="predicted"/>
<feature type="compositionally biased region" description="Basic residues" evidence="1">
    <location>
        <begin position="176"/>
        <end position="186"/>
    </location>
</feature>
<feature type="region of interest" description="Disordered" evidence="1">
    <location>
        <begin position="145"/>
        <end position="254"/>
    </location>
</feature>
<evidence type="ECO:0000313" key="3">
    <source>
        <dbReference type="EMBL" id="KAK9395314.1"/>
    </source>
</evidence>
<feature type="region of interest" description="Disordered" evidence="1">
    <location>
        <begin position="30"/>
        <end position="90"/>
    </location>
</feature>
<accession>A0AAW1AZN2</accession>
<gene>
    <name evidence="3" type="ORF">NXF25_014660</name>
</gene>
<feature type="compositionally biased region" description="Gly residues" evidence="1">
    <location>
        <begin position="1104"/>
        <end position="1113"/>
    </location>
</feature>
<feature type="compositionally biased region" description="Low complexity" evidence="1">
    <location>
        <begin position="1269"/>
        <end position="1300"/>
    </location>
</feature>
<feature type="compositionally biased region" description="Basic residues" evidence="1">
    <location>
        <begin position="1254"/>
        <end position="1268"/>
    </location>
</feature>
<feature type="compositionally biased region" description="Basic and acidic residues" evidence="1">
    <location>
        <begin position="1210"/>
        <end position="1219"/>
    </location>
</feature>
<protein>
    <submittedName>
        <fullName evidence="3">Protein PBDC1</fullName>
    </submittedName>
</protein>
<evidence type="ECO:0000256" key="1">
    <source>
        <dbReference type="SAM" id="MobiDB-lite"/>
    </source>
</evidence>
<feature type="compositionally biased region" description="Gly residues" evidence="1">
    <location>
        <begin position="1030"/>
        <end position="1043"/>
    </location>
</feature>
<organism evidence="3 4">
    <name type="scientific">Crotalus adamanteus</name>
    <name type="common">Eastern diamondback rattlesnake</name>
    <dbReference type="NCBI Taxonomy" id="8729"/>
    <lineage>
        <taxon>Eukaryota</taxon>
        <taxon>Metazoa</taxon>
        <taxon>Chordata</taxon>
        <taxon>Craniata</taxon>
        <taxon>Vertebrata</taxon>
        <taxon>Euteleostomi</taxon>
        <taxon>Lepidosauria</taxon>
        <taxon>Squamata</taxon>
        <taxon>Bifurcata</taxon>
        <taxon>Unidentata</taxon>
        <taxon>Episquamata</taxon>
        <taxon>Toxicofera</taxon>
        <taxon>Serpentes</taxon>
        <taxon>Colubroidea</taxon>
        <taxon>Viperidae</taxon>
        <taxon>Crotalinae</taxon>
        <taxon>Crotalus</taxon>
    </lineage>
</organism>
<dbReference type="Pfam" id="PF04669">
    <property type="entry name" value="PBDC1"/>
    <property type="match status" value="1"/>
</dbReference>
<feature type="compositionally biased region" description="Low complexity" evidence="1">
    <location>
        <begin position="443"/>
        <end position="453"/>
    </location>
</feature>
<feature type="compositionally biased region" description="Low complexity" evidence="1">
    <location>
        <begin position="190"/>
        <end position="201"/>
    </location>
</feature>
<feature type="compositionally biased region" description="Polar residues" evidence="1">
    <location>
        <begin position="407"/>
        <end position="420"/>
    </location>
</feature>
<dbReference type="PANTHER" id="PTHR13410:SF9">
    <property type="entry name" value="PROTEIN PBDC1"/>
    <property type="match status" value="1"/>
</dbReference>
<sequence length="1467" mass="154068">MADGPVSPPPPSIGWAGWLLLRRVKRTLREAAQAGEGSGGNPSNGAAAAPAKGRRCGSPEGEASGPLPQTAPEQWISPSGNPPPPARSRASGLASLDLLLVSLVASTVKCRGRTVNPPPPRTGGLLACEEDHSLFSRGLGQQPLSHMGALQRSSCPSRARSRGPARLPSARERSSARRRPLRRLARVPRADAAGAAEAGAGQPRETPGRIGAPPPERRLLGRGSRPAGRQARAADEPGPLRSASSAEKLQGRGARRCRWAKRLLLRRAYRGRPAGAPPVSAAGSSPSGPTRMGRADKGPPLPSGAALLRLPRLPRAPAGLREETGGGSRGKRTWRGHRDPGGRVAQLRSPPARPLGAEEAGPPPASRQAKLPVAGSGSSCVGRMPPPARTGAPWGAGGTKPAEEQGLKSTQSMRASSSTLEAAVQADKEEQPPVGRRASPAPSSSQGRGQSLGLDDCRELLPLCCCATAKGEERESPGEAFQVQGASPAAAPTGTWPAAQRRQQPSGRGQVRLALLGNDPAPAALGQPGNVPPRRPPFLRPSARACVRACMGGLRGGRAKASPRSCAVVLAESPRSAHRGRGRRALPPDPVTSSRCPAVTEQRGQRRGWPEQSGEPDRRSRPGGYPRPQRQAHARFTHHLTLGVKRAEAPGRRGRAGPAATWRQSVAAQPRAFRPNEGGAAHGSLPARPEQPLNIEPSRPAGPPVRHPALARLGKAEERSANAGKGRAKSPASAAMPARATESSARPARTLLRRGRRRDPVGEGAPPTPIERGFPDPLVGRRLSRGRPGPGPDLPAALESVAAERDRTRRERGAPISGQNARPAEPLPLPAPCGSAAGRADRGATSRAVTKQLWARRGRGGPGSGLARRFCVGCAKDQRSPFSPFRQHRARLPPPPSPPPAKGGSEARFLPRKADGFPERLPRGAPHPGPLGSGPGRAPEHRRPPGGDLPLAPSGDLPLASGPYLHRSRGARAGGTLRPGAAIPPAASISPPPRPSPTRLSRRRRLTVVPGNLCRSPPRLRRLSLAAGSATGGPWLGGRGGSGPQSIRSSTLPARPPTRRRPRKAPRPAARPPRPTCGGAAAADGAGGQPPVCRKKLPPQPAGRAGGSGGPGASRGAVRSGRRPRFGEGEGRRRELASGRACRKSGADCRFPSAPARAAALLVCSAVHAGTEWPGERRHRRGEPPRRGRTNPPGTRPAGKQAPRSRARGHSREPAQAERSKRRRFCPAARIPAPRRRFLRAPHGRLSPGEARRRALPRRRVSAGRPRRSPSAFGPAHPPGAASSSSSLERGSGMAAAGPGALGAREAAEAAHVLSLPAEAFGNDPRLEAAWAERALQHAHVYFHLLSAADPAGLRLTRADDRIYAAFRRSFPDLRVDLLDVESLKSEPAKEKWRPFCLQFEGAVEDFNLGTLLRLDCRRGYSEENSVLAPRIQFLAIEIARNREGCNGAVYRRAGTPEAGPDPSGAR</sequence>
<name>A0AAW1AZN2_CROAD</name>
<feature type="compositionally biased region" description="Low complexity" evidence="1">
    <location>
        <begin position="303"/>
        <end position="319"/>
    </location>
</feature>
<evidence type="ECO:0000259" key="2">
    <source>
        <dbReference type="Pfam" id="PF04669"/>
    </source>
</evidence>
<dbReference type="Gene3D" id="1.10.3560.10">
    <property type="entry name" value="yst0336 like domain"/>
    <property type="match status" value="1"/>
</dbReference>
<feature type="compositionally biased region" description="Pro residues" evidence="1">
    <location>
        <begin position="892"/>
        <end position="901"/>
    </location>
</feature>
<dbReference type="InterPro" id="IPR021148">
    <property type="entry name" value="Polysacc_synth_dom"/>
</dbReference>
<dbReference type="GO" id="GO:0005737">
    <property type="term" value="C:cytoplasm"/>
    <property type="evidence" value="ECO:0007669"/>
    <property type="project" value="TreeGrafter"/>
</dbReference>
<feature type="compositionally biased region" description="Basic residues" evidence="1">
    <location>
        <begin position="1233"/>
        <end position="1243"/>
    </location>
</feature>
<feature type="region of interest" description="Disordered" evidence="1">
    <location>
        <begin position="473"/>
        <end position="511"/>
    </location>
</feature>
<feature type="region of interest" description="Disordered" evidence="1">
    <location>
        <begin position="1168"/>
        <end position="1300"/>
    </location>
</feature>
<feature type="compositionally biased region" description="Basic and acidic residues" evidence="1">
    <location>
        <begin position="1125"/>
        <end position="1137"/>
    </location>
</feature>
<feature type="compositionally biased region" description="Low complexity" evidence="1">
    <location>
        <begin position="271"/>
        <end position="289"/>
    </location>
</feature>
<dbReference type="Proteomes" id="UP001474421">
    <property type="component" value="Unassembled WGS sequence"/>
</dbReference>
<feature type="region of interest" description="Disordered" evidence="1">
    <location>
        <begin position="881"/>
        <end position="1151"/>
    </location>
</feature>
<feature type="compositionally biased region" description="Low complexity" evidence="1">
    <location>
        <begin position="978"/>
        <end position="989"/>
    </location>
</feature>
<reference evidence="3 4" key="1">
    <citation type="journal article" date="2024" name="Proc. Natl. Acad. Sci. U.S.A.">
        <title>The genetic regulatory architecture and epigenomic basis for age-related changes in rattlesnake venom.</title>
        <authorList>
            <person name="Hogan M.P."/>
            <person name="Holding M.L."/>
            <person name="Nystrom G.S."/>
            <person name="Colston T.J."/>
            <person name="Bartlett D.A."/>
            <person name="Mason A.J."/>
            <person name="Ellsworth S.A."/>
            <person name="Rautsaw R.M."/>
            <person name="Lawrence K.C."/>
            <person name="Strickland J.L."/>
            <person name="He B."/>
            <person name="Fraser P."/>
            <person name="Margres M.J."/>
            <person name="Gilbert D.M."/>
            <person name="Gibbs H.L."/>
            <person name="Parkinson C.L."/>
            <person name="Rokyta D.R."/>
        </authorList>
    </citation>
    <scope>NUCLEOTIDE SEQUENCE [LARGE SCALE GENOMIC DNA]</scope>
    <source>
        <strain evidence="3">DRR0105</strain>
    </source>
</reference>
<feature type="compositionally biased region" description="Basic and acidic residues" evidence="1">
    <location>
        <begin position="802"/>
        <end position="813"/>
    </location>
</feature>
<dbReference type="EMBL" id="JAOTOJ010000010">
    <property type="protein sequence ID" value="KAK9395314.1"/>
    <property type="molecule type" value="Genomic_DNA"/>
</dbReference>
<keyword evidence="4" id="KW-1185">Reference proteome</keyword>
<evidence type="ECO:0000313" key="4">
    <source>
        <dbReference type="Proteomes" id="UP001474421"/>
    </source>
</evidence>